<dbReference type="GO" id="GO:0016874">
    <property type="term" value="F:ligase activity"/>
    <property type="evidence" value="ECO:0007669"/>
    <property type="project" value="UniProtKB-KW"/>
</dbReference>
<keyword evidence="3 5" id="KW-1133">Transmembrane helix</keyword>
<keyword evidence="8" id="KW-1185">Reference proteome</keyword>
<proteinExistence type="predicted"/>
<dbReference type="RefSeq" id="WP_205159185.1">
    <property type="nucleotide sequence ID" value="NZ_JAFEUM010000006.1"/>
</dbReference>
<feature type="transmembrane region" description="Helical" evidence="5">
    <location>
        <begin position="143"/>
        <end position="163"/>
    </location>
</feature>
<feature type="transmembrane region" description="Helical" evidence="5">
    <location>
        <begin position="88"/>
        <end position="105"/>
    </location>
</feature>
<organism evidence="7 8">
    <name type="scientific">Vibrio ulleungensis</name>
    <dbReference type="NCBI Taxonomy" id="2807619"/>
    <lineage>
        <taxon>Bacteria</taxon>
        <taxon>Pseudomonadati</taxon>
        <taxon>Pseudomonadota</taxon>
        <taxon>Gammaproteobacteria</taxon>
        <taxon>Vibrionales</taxon>
        <taxon>Vibrionaceae</taxon>
        <taxon>Vibrio</taxon>
    </lineage>
</organism>
<evidence type="ECO:0000256" key="5">
    <source>
        <dbReference type="SAM" id="Phobius"/>
    </source>
</evidence>
<accession>A0ABS2HM74</accession>
<reference evidence="7 8" key="1">
    <citation type="submission" date="2021-02" db="EMBL/GenBank/DDBJ databases">
        <authorList>
            <person name="Park J.-S."/>
        </authorList>
    </citation>
    <scope>NUCLEOTIDE SEQUENCE [LARGE SCALE GENOMIC DNA]</scope>
    <source>
        <strain evidence="7 8">188UL20-2</strain>
    </source>
</reference>
<evidence type="ECO:0000256" key="2">
    <source>
        <dbReference type="ARBA" id="ARBA00022692"/>
    </source>
</evidence>
<feature type="transmembrane region" description="Helical" evidence="5">
    <location>
        <begin position="32"/>
        <end position="50"/>
    </location>
</feature>
<evidence type="ECO:0000313" key="8">
    <source>
        <dbReference type="Proteomes" id="UP000809621"/>
    </source>
</evidence>
<evidence type="ECO:0000256" key="1">
    <source>
        <dbReference type="ARBA" id="ARBA00004141"/>
    </source>
</evidence>
<dbReference type="Pfam" id="PF04932">
    <property type="entry name" value="Wzy_C"/>
    <property type="match status" value="1"/>
</dbReference>
<dbReference type="EMBL" id="JAFEUM010000006">
    <property type="protein sequence ID" value="MBM7037672.1"/>
    <property type="molecule type" value="Genomic_DNA"/>
</dbReference>
<dbReference type="InterPro" id="IPR007016">
    <property type="entry name" value="O-antigen_ligase-rel_domated"/>
</dbReference>
<comment type="subcellular location">
    <subcellularLocation>
        <location evidence="1">Membrane</location>
        <topology evidence="1">Multi-pass membrane protein</topology>
    </subcellularLocation>
</comment>
<keyword evidence="2 5" id="KW-0812">Transmembrane</keyword>
<evidence type="ECO:0000259" key="6">
    <source>
        <dbReference type="Pfam" id="PF04932"/>
    </source>
</evidence>
<feature type="transmembrane region" description="Helical" evidence="5">
    <location>
        <begin position="170"/>
        <end position="186"/>
    </location>
</feature>
<feature type="transmembrane region" description="Helical" evidence="5">
    <location>
        <begin position="192"/>
        <end position="209"/>
    </location>
</feature>
<feature type="transmembrane region" description="Helical" evidence="5">
    <location>
        <begin position="349"/>
        <end position="365"/>
    </location>
</feature>
<keyword evidence="7" id="KW-0436">Ligase</keyword>
<comment type="caution">
    <text evidence="7">The sequence shown here is derived from an EMBL/GenBank/DDBJ whole genome shotgun (WGS) entry which is preliminary data.</text>
</comment>
<dbReference type="PANTHER" id="PTHR37422">
    <property type="entry name" value="TEICHURONIC ACID BIOSYNTHESIS PROTEIN TUAE"/>
    <property type="match status" value="1"/>
</dbReference>
<feature type="transmembrane region" description="Helical" evidence="5">
    <location>
        <begin position="112"/>
        <end position="131"/>
    </location>
</feature>
<dbReference type="Proteomes" id="UP000809621">
    <property type="component" value="Unassembled WGS sequence"/>
</dbReference>
<dbReference type="PANTHER" id="PTHR37422:SF13">
    <property type="entry name" value="LIPOPOLYSACCHARIDE BIOSYNTHESIS PROTEIN PA4999-RELATED"/>
    <property type="match status" value="1"/>
</dbReference>
<name>A0ABS2HM74_9VIBR</name>
<feature type="transmembrane region" description="Helical" evidence="5">
    <location>
        <begin position="318"/>
        <end position="337"/>
    </location>
</feature>
<protein>
    <submittedName>
        <fullName evidence="7">O-antigen ligase family protein</fullName>
    </submittedName>
</protein>
<feature type="transmembrane region" description="Helical" evidence="5">
    <location>
        <begin position="216"/>
        <end position="235"/>
    </location>
</feature>
<sequence length="399" mass="44426">MNNKNRLLSVFSYLPLIWIVTGMFWYSRGDKFLVGIMAISFLVITVINGPKSIINKIKSSSWLKLILLYLAFAVVSGEIHGFNSRETRALIISALFLMSVNLSTLNFKYIALLMLVASINGLIYVTNFQIIDPVPRNLWPVNPLPFAASIAVLASISLSLLIVNKKPRTRIFFGINLLILTITLLATDIRSAIIAFVVFVGLTVLWLVVKSKNRGKVMAIGMVILSLSAVLSYPITKNRIIVTIGEVQAISAGNLDTSIGQRLQVYNVALGMIPEAPIFGHGNKLAPRWDAMLESGEITPLVHQVVSWDFHNDYFEKWVKYGLVGLIFMLILLLYPVYRAIKSRHDDSLIIVGPPVVFAVAAMAYTPFSDARSLTVYIIATSLCMAYSQKEQSRRKIRS</sequence>
<feature type="transmembrane region" description="Helical" evidence="5">
    <location>
        <begin position="371"/>
        <end position="388"/>
    </location>
</feature>
<gene>
    <name evidence="7" type="ORF">JQC93_14770</name>
</gene>
<keyword evidence="4 5" id="KW-0472">Membrane</keyword>
<evidence type="ECO:0000256" key="4">
    <source>
        <dbReference type="ARBA" id="ARBA00023136"/>
    </source>
</evidence>
<evidence type="ECO:0000313" key="7">
    <source>
        <dbReference type="EMBL" id="MBM7037672.1"/>
    </source>
</evidence>
<feature type="transmembrane region" description="Helical" evidence="5">
    <location>
        <begin position="62"/>
        <end position="82"/>
    </location>
</feature>
<feature type="domain" description="O-antigen ligase-related" evidence="6">
    <location>
        <begin position="176"/>
        <end position="329"/>
    </location>
</feature>
<feature type="transmembrane region" description="Helical" evidence="5">
    <location>
        <begin position="7"/>
        <end position="26"/>
    </location>
</feature>
<dbReference type="InterPro" id="IPR051533">
    <property type="entry name" value="WaaL-like"/>
</dbReference>
<evidence type="ECO:0000256" key="3">
    <source>
        <dbReference type="ARBA" id="ARBA00022989"/>
    </source>
</evidence>